<comment type="similarity">
    <text evidence="1">Belongs to the LysR transcriptional regulatory family.</text>
</comment>
<dbReference type="Gene3D" id="3.40.190.10">
    <property type="entry name" value="Periplasmic binding protein-like II"/>
    <property type="match status" value="2"/>
</dbReference>
<sequence length="315" mass="33521">MQLELRHLRTLRAIADQGSVTRAAAALGVSQPALTAQLGRIERLLGGAVFTRDHRGVAPTAFGEFVLARARVVLAGVDDLLAAGPYELAGQAIRVGSFENPVVVPLVANLAGALPEARITLQTEHFVRVLVDMVANGRLDVALVADYPDHELRPGPSMGMGVVAVEPVFVALPAAHPLAGRTEVELAELAGEPWVLPPPDGMGWPEHLLEACGRAGFTPRGRYQLVEAGVRRELIAAGHAVSACQALYDPGERVAVLSLRGNPLWMRQVLIWRSSFAAHAPALLESARAAHAAVASRSPAYTTWTTRYGRPPLPS</sequence>
<dbReference type="CDD" id="cd08414">
    <property type="entry name" value="PBP2_LTTR_aromatics_like"/>
    <property type="match status" value="1"/>
</dbReference>
<keyword evidence="4" id="KW-0804">Transcription</keyword>
<dbReference type="EMBL" id="JBHMEI010000067">
    <property type="protein sequence ID" value="MFB9207885.1"/>
    <property type="molecule type" value="Genomic_DNA"/>
</dbReference>
<gene>
    <name evidence="6" type="ORF">ACFFV7_42360</name>
</gene>
<evidence type="ECO:0000313" key="7">
    <source>
        <dbReference type="Proteomes" id="UP001589647"/>
    </source>
</evidence>
<evidence type="ECO:0000256" key="1">
    <source>
        <dbReference type="ARBA" id="ARBA00009437"/>
    </source>
</evidence>
<name>A0ABV5ITK1_9ACTN</name>
<evidence type="ECO:0000256" key="3">
    <source>
        <dbReference type="ARBA" id="ARBA00023125"/>
    </source>
</evidence>
<protein>
    <submittedName>
        <fullName evidence="6">LysR substrate-binding domain-containing protein</fullName>
    </submittedName>
</protein>
<dbReference type="PANTHER" id="PTHR30346:SF30">
    <property type="entry name" value="SMALL NEUTRAL PROTEASE REGULATORY PROTEIN"/>
    <property type="match status" value="1"/>
</dbReference>
<keyword evidence="3" id="KW-0238">DNA-binding</keyword>
<dbReference type="InterPro" id="IPR005119">
    <property type="entry name" value="LysR_subst-bd"/>
</dbReference>
<dbReference type="SUPFAM" id="SSF53850">
    <property type="entry name" value="Periplasmic binding protein-like II"/>
    <property type="match status" value="1"/>
</dbReference>
<evidence type="ECO:0000259" key="5">
    <source>
        <dbReference type="PROSITE" id="PS50931"/>
    </source>
</evidence>
<evidence type="ECO:0000313" key="6">
    <source>
        <dbReference type="EMBL" id="MFB9207885.1"/>
    </source>
</evidence>
<comment type="caution">
    <text evidence="6">The sequence shown here is derived from an EMBL/GenBank/DDBJ whole genome shotgun (WGS) entry which is preliminary data.</text>
</comment>
<accession>A0ABV5ITK1</accession>
<dbReference type="PRINTS" id="PR00039">
    <property type="entry name" value="HTHLYSR"/>
</dbReference>
<evidence type="ECO:0000256" key="2">
    <source>
        <dbReference type="ARBA" id="ARBA00023015"/>
    </source>
</evidence>
<dbReference type="SUPFAM" id="SSF46785">
    <property type="entry name" value="Winged helix' DNA-binding domain"/>
    <property type="match status" value="1"/>
</dbReference>
<dbReference type="Pfam" id="PF00126">
    <property type="entry name" value="HTH_1"/>
    <property type="match status" value="1"/>
</dbReference>
<dbReference type="Pfam" id="PF03466">
    <property type="entry name" value="LysR_substrate"/>
    <property type="match status" value="1"/>
</dbReference>
<organism evidence="6 7">
    <name type="scientific">Nonomuraea spiralis</name>
    <dbReference type="NCBI Taxonomy" id="46182"/>
    <lineage>
        <taxon>Bacteria</taxon>
        <taxon>Bacillati</taxon>
        <taxon>Actinomycetota</taxon>
        <taxon>Actinomycetes</taxon>
        <taxon>Streptosporangiales</taxon>
        <taxon>Streptosporangiaceae</taxon>
        <taxon>Nonomuraea</taxon>
    </lineage>
</organism>
<dbReference type="PANTHER" id="PTHR30346">
    <property type="entry name" value="TRANSCRIPTIONAL DUAL REGULATOR HCAR-RELATED"/>
    <property type="match status" value="1"/>
</dbReference>
<dbReference type="Proteomes" id="UP001589647">
    <property type="component" value="Unassembled WGS sequence"/>
</dbReference>
<dbReference type="Gene3D" id="1.10.10.10">
    <property type="entry name" value="Winged helix-like DNA-binding domain superfamily/Winged helix DNA-binding domain"/>
    <property type="match status" value="1"/>
</dbReference>
<reference evidence="6 7" key="1">
    <citation type="submission" date="2024-09" db="EMBL/GenBank/DDBJ databases">
        <authorList>
            <person name="Sun Q."/>
            <person name="Mori K."/>
        </authorList>
    </citation>
    <scope>NUCLEOTIDE SEQUENCE [LARGE SCALE GENOMIC DNA]</scope>
    <source>
        <strain evidence="6 7">CCM 3426</strain>
    </source>
</reference>
<dbReference type="InterPro" id="IPR036388">
    <property type="entry name" value="WH-like_DNA-bd_sf"/>
</dbReference>
<keyword evidence="7" id="KW-1185">Reference proteome</keyword>
<feature type="domain" description="HTH lysR-type" evidence="5">
    <location>
        <begin position="3"/>
        <end position="60"/>
    </location>
</feature>
<dbReference type="InterPro" id="IPR000847">
    <property type="entry name" value="LysR_HTH_N"/>
</dbReference>
<dbReference type="InterPro" id="IPR036390">
    <property type="entry name" value="WH_DNA-bd_sf"/>
</dbReference>
<keyword evidence="2" id="KW-0805">Transcription regulation</keyword>
<dbReference type="RefSeq" id="WP_125639081.1">
    <property type="nucleotide sequence ID" value="NZ_BMRC01000007.1"/>
</dbReference>
<proteinExistence type="inferred from homology"/>
<evidence type="ECO:0000256" key="4">
    <source>
        <dbReference type="ARBA" id="ARBA00023163"/>
    </source>
</evidence>
<dbReference type="PROSITE" id="PS50931">
    <property type="entry name" value="HTH_LYSR"/>
    <property type="match status" value="1"/>
</dbReference>